<keyword evidence="4" id="KW-0238">DNA-binding</keyword>
<dbReference type="PANTHER" id="PTHR46373">
    <property type="entry name" value="PROTEIN RKD4"/>
    <property type="match status" value="1"/>
</dbReference>
<name>A0AAV2YYW8_9STRA</name>
<dbReference type="AlphaFoldDB" id="A0AAV2YYW8"/>
<dbReference type="InterPro" id="IPR003035">
    <property type="entry name" value="RWP-RK_dom"/>
</dbReference>
<reference evidence="8" key="2">
    <citation type="journal article" date="2023" name="Microbiol Resour">
        <title>Decontamination and Annotation of the Draft Genome Sequence of the Oomycete Lagenidium giganteum ARSEF 373.</title>
        <authorList>
            <person name="Morgan W.R."/>
            <person name="Tartar A."/>
        </authorList>
    </citation>
    <scope>NUCLEOTIDE SEQUENCE</scope>
    <source>
        <strain evidence="8">ARSEF 373</strain>
    </source>
</reference>
<dbReference type="Pfam" id="PF02042">
    <property type="entry name" value="RWP-RK"/>
    <property type="match status" value="1"/>
</dbReference>
<evidence type="ECO:0000256" key="4">
    <source>
        <dbReference type="ARBA" id="ARBA00023125"/>
    </source>
</evidence>
<evidence type="ECO:0000313" key="9">
    <source>
        <dbReference type="Proteomes" id="UP001146120"/>
    </source>
</evidence>
<evidence type="ECO:0000313" key="8">
    <source>
        <dbReference type="EMBL" id="DAZ98494.1"/>
    </source>
</evidence>
<organism evidence="8 9">
    <name type="scientific">Lagenidium giganteum</name>
    <dbReference type="NCBI Taxonomy" id="4803"/>
    <lineage>
        <taxon>Eukaryota</taxon>
        <taxon>Sar</taxon>
        <taxon>Stramenopiles</taxon>
        <taxon>Oomycota</taxon>
        <taxon>Peronosporomycetes</taxon>
        <taxon>Pythiales</taxon>
        <taxon>Pythiaceae</taxon>
    </lineage>
</organism>
<keyword evidence="9" id="KW-1185">Reference proteome</keyword>
<protein>
    <recommendedName>
        <fullName evidence="7">RWP-RK domain-containing protein</fullName>
    </recommendedName>
</protein>
<reference evidence="8" key="1">
    <citation type="submission" date="2022-11" db="EMBL/GenBank/DDBJ databases">
        <authorList>
            <person name="Morgan W.R."/>
            <person name="Tartar A."/>
        </authorList>
    </citation>
    <scope>NUCLEOTIDE SEQUENCE</scope>
    <source>
        <strain evidence="8">ARSEF 373</strain>
    </source>
</reference>
<evidence type="ECO:0000256" key="6">
    <source>
        <dbReference type="ARBA" id="ARBA00023242"/>
    </source>
</evidence>
<evidence type="ECO:0000256" key="1">
    <source>
        <dbReference type="ARBA" id="ARBA00004049"/>
    </source>
</evidence>
<dbReference type="GO" id="GO:0003700">
    <property type="term" value="F:DNA-binding transcription factor activity"/>
    <property type="evidence" value="ECO:0007669"/>
    <property type="project" value="InterPro"/>
</dbReference>
<evidence type="ECO:0000256" key="5">
    <source>
        <dbReference type="ARBA" id="ARBA00023163"/>
    </source>
</evidence>
<sequence>MMSPMAMHSPAVSISGFDLRAQMHSPAVSPTKKRVRTIVNASKTINLDMLRPHFEKPLAEVAAMFGICMTLMKKICRKNGVNRWPHRQIRGLRKSIWSIEKALRCCDSESQRRSYEEHLRVQKVKLTAVLAGPDGTDTSTPRSSEYMSDYELSDMLPPLPYSQKTPTGQMRARPSIHFSPRSTMATPMTQLRSPMHAFSPSSCVQDQRCHTPTIVRLPPISMLLSKTDESPRSKEAFQF</sequence>
<dbReference type="InterPro" id="IPR044607">
    <property type="entry name" value="RKD-like"/>
</dbReference>
<keyword evidence="3" id="KW-0175">Coiled coil</keyword>
<keyword evidence="2" id="KW-0805">Transcription regulation</keyword>
<dbReference type="PANTHER" id="PTHR46373:SF2">
    <property type="entry name" value="RWP-RK DOMAIN-CONTAINING PROTEIN"/>
    <property type="match status" value="1"/>
</dbReference>
<dbReference type="Proteomes" id="UP001146120">
    <property type="component" value="Unassembled WGS sequence"/>
</dbReference>
<comment type="caution">
    <text evidence="8">The sequence shown here is derived from an EMBL/GenBank/DDBJ whole genome shotgun (WGS) entry which is preliminary data.</text>
</comment>
<dbReference type="EMBL" id="DAKRPA010000105">
    <property type="protein sequence ID" value="DAZ98494.1"/>
    <property type="molecule type" value="Genomic_DNA"/>
</dbReference>
<evidence type="ECO:0000256" key="3">
    <source>
        <dbReference type="ARBA" id="ARBA00023054"/>
    </source>
</evidence>
<evidence type="ECO:0000256" key="2">
    <source>
        <dbReference type="ARBA" id="ARBA00023015"/>
    </source>
</evidence>
<dbReference type="PROSITE" id="PS51519">
    <property type="entry name" value="RWP_RK"/>
    <property type="match status" value="1"/>
</dbReference>
<dbReference type="GO" id="GO:0003677">
    <property type="term" value="F:DNA binding"/>
    <property type="evidence" value="ECO:0007669"/>
    <property type="project" value="UniProtKB-KW"/>
</dbReference>
<keyword evidence="5" id="KW-0804">Transcription</keyword>
<accession>A0AAV2YYW8</accession>
<comment type="function">
    <text evidence="1">Putative transcription factor.</text>
</comment>
<gene>
    <name evidence="8" type="ORF">N0F65_004931</name>
</gene>
<evidence type="ECO:0000259" key="7">
    <source>
        <dbReference type="PROSITE" id="PS51519"/>
    </source>
</evidence>
<proteinExistence type="predicted"/>
<keyword evidence="6" id="KW-0539">Nucleus</keyword>
<feature type="domain" description="RWP-RK" evidence="7">
    <location>
        <begin position="27"/>
        <end position="112"/>
    </location>
</feature>